<dbReference type="EMBL" id="BAABKP010000002">
    <property type="protein sequence ID" value="GAA4795882.1"/>
    <property type="molecule type" value="Genomic_DNA"/>
</dbReference>
<organism evidence="1 2">
    <name type="scientific">Rothia endophytica</name>
    <dbReference type="NCBI Taxonomy" id="1324766"/>
    <lineage>
        <taxon>Bacteria</taxon>
        <taxon>Bacillati</taxon>
        <taxon>Actinomycetota</taxon>
        <taxon>Actinomycetes</taxon>
        <taxon>Micrococcales</taxon>
        <taxon>Micrococcaceae</taxon>
        <taxon>Rothia</taxon>
    </lineage>
</organism>
<name>A0ABP9BKV3_9MICC</name>
<dbReference type="Proteomes" id="UP001500187">
    <property type="component" value="Unassembled WGS sequence"/>
</dbReference>
<accession>A0ABP9BKV3</accession>
<sequence length="100" mass="11218">MLHLPNIKLHGVIFLRYEPLTLRLANALTNTNEKVTWEDIPPCNLREFSTQTLGISSNPVTTITFPTADETVHGDGSIDLNFLRGTQLTWTAKDGVQRIK</sequence>
<protein>
    <submittedName>
        <fullName evidence="1">Uncharacterized protein</fullName>
    </submittedName>
</protein>
<proteinExistence type="predicted"/>
<evidence type="ECO:0000313" key="1">
    <source>
        <dbReference type="EMBL" id="GAA4795882.1"/>
    </source>
</evidence>
<reference evidence="2" key="1">
    <citation type="journal article" date="2019" name="Int. J. Syst. Evol. Microbiol.">
        <title>The Global Catalogue of Microorganisms (GCM) 10K type strain sequencing project: providing services to taxonomists for standard genome sequencing and annotation.</title>
        <authorList>
            <consortium name="The Broad Institute Genomics Platform"/>
            <consortium name="The Broad Institute Genome Sequencing Center for Infectious Disease"/>
            <person name="Wu L."/>
            <person name="Ma J."/>
        </authorList>
    </citation>
    <scope>NUCLEOTIDE SEQUENCE [LARGE SCALE GENOMIC DNA]</scope>
    <source>
        <strain evidence="2">JCM 18541</strain>
    </source>
</reference>
<gene>
    <name evidence="1" type="ORF">GCM10023352_13950</name>
</gene>
<keyword evidence="2" id="KW-1185">Reference proteome</keyword>
<evidence type="ECO:0000313" key="2">
    <source>
        <dbReference type="Proteomes" id="UP001500187"/>
    </source>
</evidence>
<comment type="caution">
    <text evidence="1">The sequence shown here is derived from an EMBL/GenBank/DDBJ whole genome shotgun (WGS) entry which is preliminary data.</text>
</comment>
<dbReference type="RefSeq" id="WP_345445985.1">
    <property type="nucleotide sequence ID" value="NZ_BAABKP010000002.1"/>
</dbReference>